<organism evidence="1 2">
    <name type="scientific">Morus notabilis</name>
    <dbReference type="NCBI Taxonomy" id="981085"/>
    <lineage>
        <taxon>Eukaryota</taxon>
        <taxon>Viridiplantae</taxon>
        <taxon>Streptophyta</taxon>
        <taxon>Embryophyta</taxon>
        <taxon>Tracheophyta</taxon>
        <taxon>Spermatophyta</taxon>
        <taxon>Magnoliopsida</taxon>
        <taxon>eudicotyledons</taxon>
        <taxon>Gunneridae</taxon>
        <taxon>Pentapetalae</taxon>
        <taxon>rosids</taxon>
        <taxon>fabids</taxon>
        <taxon>Rosales</taxon>
        <taxon>Moraceae</taxon>
        <taxon>Moreae</taxon>
        <taxon>Morus</taxon>
    </lineage>
</organism>
<reference evidence="2" key="1">
    <citation type="submission" date="2013-01" db="EMBL/GenBank/DDBJ databases">
        <title>Draft Genome Sequence of a Mulberry Tree, Morus notabilis C.K. Schneid.</title>
        <authorList>
            <person name="He N."/>
            <person name="Zhao S."/>
        </authorList>
    </citation>
    <scope>NUCLEOTIDE SEQUENCE</scope>
</reference>
<dbReference type="AlphaFoldDB" id="W9R3V5"/>
<dbReference type="EMBL" id="KE344562">
    <property type="protein sequence ID" value="EXB67317.1"/>
    <property type="molecule type" value="Genomic_DNA"/>
</dbReference>
<protein>
    <submittedName>
        <fullName evidence="1">Uncharacterized protein</fullName>
    </submittedName>
</protein>
<sequence length="66" mass="7498">MVVRQLVAKDFHRFSHRPTLSVSGETQTEADRENVETEGLVTVSFGLVTGYACVAKMERVERRIRC</sequence>
<gene>
    <name evidence="1" type="ORF">L484_025799</name>
</gene>
<evidence type="ECO:0000313" key="1">
    <source>
        <dbReference type="EMBL" id="EXB67317.1"/>
    </source>
</evidence>
<evidence type="ECO:0000313" key="2">
    <source>
        <dbReference type="Proteomes" id="UP000030645"/>
    </source>
</evidence>
<accession>W9R3V5</accession>
<dbReference type="Proteomes" id="UP000030645">
    <property type="component" value="Unassembled WGS sequence"/>
</dbReference>
<keyword evidence="2" id="KW-1185">Reference proteome</keyword>
<name>W9R3V5_9ROSA</name>
<proteinExistence type="predicted"/>